<dbReference type="AlphaFoldDB" id="A0A4Q9P292"/>
<reference evidence="1 2" key="1">
    <citation type="submission" date="2019-01" db="EMBL/GenBank/DDBJ databases">
        <title>Draft genome sequences of three monokaryotic isolates of the white-rot basidiomycete fungus Dichomitus squalens.</title>
        <authorList>
            <consortium name="DOE Joint Genome Institute"/>
            <person name="Lopez S.C."/>
            <person name="Andreopoulos B."/>
            <person name="Pangilinan J."/>
            <person name="Lipzen A."/>
            <person name="Riley R."/>
            <person name="Ahrendt S."/>
            <person name="Ng V."/>
            <person name="Barry K."/>
            <person name="Daum C."/>
            <person name="Grigoriev I.V."/>
            <person name="Hilden K.S."/>
            <person name="Makela M.R."/>
            <person name="de Vries R.P."/>
        </authorList>
    </citation>
    <scope>NUCLEOTIDE SEQUENCE [LARGE SCALE GENOMIC DNA]</scope>
    <source>
        <strain evidence="1 2">CBS 464.89</strain>
    </source>
</reference>
<name>A0A4Q9P292_9APHY</name>
<dbReference type="Proteomes" id="UP000292082">
    <property type="component" value="Unassembled WGS sequence"/>
</dbReference>
<gene>
    <name evidence="1" type="ORF">BD310DRAFT_397415</name>
</gene>
<proteinExistence type="predicted"/>
<dbReference type="EMBL" id="ML145086">
    <property type="protein sequence ID" value="TBU64428.1"/>
    <property type="molecule type" value="Genomic_DNA"/>
</dbReference>
<keyword evidence="2" id="KW-1185">Reference proteome</keyword>
<sequence>MRALVLAAISSPSHGETSSVRIPRARPWFAACSLSQDPDSQPKVARRTITVRHAERSFPTRTMLALCLLSLSGCEHTSKFPLYLHRLVSSHAGCGSAQYPRSAVVLAVQVESAGHRRLEVHRGFALAFAFASASVCCRLYGPHLTRLACKDTR</sequence>
<protein>
    <submittedName>
        <fullName evidence="1">Uncharacterized protein</fullName>
    </submittedName>
</protein>
<organism evidence="1 2">
    <name type="scientific">Dichomitus squalens</name>
    <dbReference type="NCBI Taxonomy" id="114155"/>
    <lineage>
        <taxon>Eukaryota</taxon>
        <taxon>Fungi</taxon>
        <taxon>Dikarya</taxon>
        <taxon>Basidiomycota</taxon>
        <taxon>Agaricomycotina</taxon>
        <taxon>Agaricomycetes</taxon>
        <taxon>Polyporales</taxon>
        <taxon>Polyporaceae</taxon>
        <taxon>Dichomitus</taxon>
    </lineage>
</organism>
<evidence type="ECO:0000313" key="2">
    <source>
        <dbReference type="Proteomes" id="UP000292082"/>
    </source>
</evidence>
<evidence type="ECO:0000313" key="1">
    <source>
        <dbReference type="EMBL" id="TBU64428.1"/>
    </source>
</evidence>
<accession>A0A4Q9P292</accession>